<evidence type="ECO:0000259" key="1">
    <source>
        <dbReference type="Pfam" id="PF01048"/>
    </source>
</evidence>
<evidence type="ECO:0000313" key="2">
    <source>
        <dbReference type="EMBL" id="OKY94704.1"/>
    </source>
</evidence>
<reference evidence="2 3" key="1">
    <citation type="journal article" date="2016" name="Nat. Biotechnol.">
        <title>Measurement of bacterial replication rates in microbial communities.</title>
        <authorList>
            <person name="Brown C.T."/>
            <person name="Olm M.R."/>
            <person name="Thomas B.C."/>
            <person name="Banfield J.F."/>
        </authorList>
    </citation>
    <scope>NUCLEOTIDE SEQUENCE [LARGE SCALE GENOMIC DNA]</scope>
    <source>
        <strain evidence="2">CAG:67_53_122</strain>
    </source>
</reference>
<proteinExistence type="predicted"/>
<dbReference type="Proteomes" id="UP000187417">
    <property type="component" value="Unassembled WGS sequence"/>
</dbReference>
<dbReference type="InterPro" id="IPR000845">
    <property type="entry name" value="Nucleoside_phosphorylase_d"/>
</dbReference>
<dbReference type="RefSeq" id="WP_278339221.1">
    <property type="nucleotide sequence ID" value="NZ_BAAFLA010000012.1"/>
</dbReference>
<gene>
    <name evidence="2" type="ORF">BHV66_04995</name>
</gene>
<dbReference type="STRING" id="28117.BHV66_04995"/>
<organism evidence="2 3">
    <name type="scientific">Alistipes putredinis</name>
    <dbReference type="NCBI Taxonomy" id="28117"/>
    <lineage>
        <taxon>Bacteria</taxon>
        <taxon>Pseudomonadati</taxon>
        <taxon>Bacteroidota</taxon>
        <taxon>Bacteroidia</taxon>
        <taxon>Bacteroidales</taxon>
        <taxon>Rikenellaceae</taxon>
        <taxon>Alistipes</taxon>
    </lineage>
</organism>
<sequence>MRTLILIPTETEAAPLRAACPDAPVRIAGVGMAATAAATARIIAEEHPDRLILAGIAGASDRSVAVCEVVAVAGERIAELPGKYAVRYAADFIPAGLRTVESNTTNRTGVAASGTQIENMEGAAFLAVCRAFGVPGAEVRAVSNYTDDPRSAWRIEESAEKLAKTIIRILPDYE</sequence>
<dbReference type="GO" id="GO:0005829">
    <property type="term" value="C:cytosol"/>
    <property type="evidence" value="ECO:0007669"/>
    <property type="project" value="TreeGrafter"/>
</dbReference>
<dbReference type="EMBL" id="MNQH01000025">
    <property type="protein sequence ID" value="OKY94704.1"/>
    <property type="molecule type" value="Genomic_DNA"/>
</dbReference>
<comment type="caution">
    <text evidence="2">The sequence shown here is derived from an EMBL/GenBank/DDBJ whole genome shotgun (WGS) entry which is preliminary data.</text>
</comment>
<name>A0A1Q6F724_9BACT</name>
<dbReference type="GO" id="GO:0019284">
    <property type="term" value="P:L-methionine salvage from S-adenosylmethionine"/>
    <property type="evidence" value="ECO:0007669"/>
    <property type="project" value="TreeGrafter"/>
</dbReference>
<protein>
    <recommendedName>
        <fullName evidence="1">Nucleoside phosphorylase domain-containing protein</fullName>
    </recommendedName>
</protein>
<evidence type="ECO:0000313" key="3">
    <source>
        <dbReference type="Proteomes" id="UP000187417"/>
    </source>
</evidence>
<dbReference type="PANTHER" id="PTHR46832:SF2">
    <property type="entry name" value="FUTALOSINE HYDROLASE"/>
    <property type="match status" value="1"/>
</dbReference>
<dbReference type="InterPro" id="IPR035994">
    <property type="entry name" value="Nucleoside_phosphorylase_sf"/>
</dbReference>
<dbReference type="PANTHER" id="PTHR46832">
    <property type="entry name" value="5'-METHYLTHIOADENOSINE/S-ADENOSYLHOMOCYSTEINE NUCLEOSIDASE"/>
    <property type="match status" value="1"/>
</dbReference>
<dbReference type="AlphaFoldDB" id="A0A1Q6F724"/>
<dbReference type="GO" id="GO:0009116">
    <property type="term" value="P:nucleoside metabolic process"/>
    <property type="evidence" value="ECO:0007669"/>
    <property type="project" value="InterPro"/>
</dbReference>
<dbReference type="GO" id="GO:0008930">
    <property type="term" value="F:methylthioadenosine nucleosidase activity"/>
    <property type="evidence" value="ECO:0007669"/>
    <property type="project" value="TreeGrafter"/>
</dbReference>
<accession>A0A1Q6F724</accession>
<feature type="domain" description="Nucleoside phosphorylase" evidence="1">
    <location>
        <begin position="114"/>
        <end position="170"/>
    </location>
</feature>
<dbReference type="Gene3D" id="3.40.50.1580">
    <property type="entry name" value="Nucleoside phosphorylase domain"/>
    <property type="match status" value="1"/>
</dbReference>
<dbReference type="GO" id="GO:0008782">
    <property type="term" value="F:adenosylhomocysteine nucleosidase activity"/>
    <property type="evidence" value="ECO:0007669"/>
    <property type="project" value="TreeGrafter"/>
</dbReference>
<dbReference type="SUPFAM" id="SSF53167">
    <property type="entry name" value="Purine and uridine phosphorylases"/>
    <property type="match status" value="1"/>
</dbReference>
<dbReference type="Pfam" id="PF01048">
    <property type="entry name" value="PNP_UDP_1"/>
    <property type="match status" value="1"/>
</dbReference>